<evidence type="ECO:0000256" key="4">
    <source>
        <dbReference type="SAM" id="MobiDB-lite"/>
    </source>
</evidence>
<dbReference type="Proteomes" id="UP000814243">
    <property type="component" value="Unassembled WGS sequence"/>
</dbReference>
<comment type="subcellular location">
    <subcellularLocation>
        <location evidence="1">Membrane</location>
    </subcellularLocation>
</comment>
<evidence type="ECO:0000259" key="6">
    <source>
        <dbReference type="PROSITE" id="PS50826"/>
    </source>
</evidence>
<dbReference type="EMBL" id="JACEFF010000210">
    <property type="protein sequence ID" value="KAH9641966.1"/>
    <property type="molecule type" value="Genomic_DNA"/>
</dbReference>
<dbReference type="PROSITE" id="PS50211">
    <property type="entry name" value="DENN"/>
    <property type="match status" value="1"/>
</dbReference>
<dbReference type="SUPFAM" id="SSF140741">
    <property type="entry name" value="RUN domain-like"/>
    <property type="match status" value="1"/>
</dbReference>
<evidence type="ECO:0008006" key="9">
    <source>
        <dbReference type="Google" id="ProtNLM"/>
    </source>
</evidence>
<dbReference type="GO" id="GO:0005085">
    <property type="term" value="F:guanyl-nucleotide exchange factor activity"/>
    <property type="evidence" value="ECO:0007669"/>
    <property type="project" value="InterPro"/>
</dbReference>
<proteinExistence type="predicted"/>
<dbReference type="InterPro" id="IPR037213">
    <property type="entry name" value="Run_dom_sf"/>
</dbReference>
<accession>A0A922MRK8</accession>
<gene>
    <name evidence="7" type="ORF">HF086_011716</name>
</gene>
<dbReference type="PANTHER" id="PTHR46070:SF1">
    <property type="entry name" value="PINSTRIPE, ISOFORM A"/>
    <property type="match status" value="1"/>
</dbReference>
<dbReference type="Pfam" id="PF03455">
    <property type="entry name" value="dDENN"/>
    <property type="match status" value="1"/>
</dbReference>
<name>A0A922MRK8_SPOEX</name>
<dbReference type="Gene3D" id="3.40.50.11500">
    <property type="match status" value="1"/>
</dbReference>
<dbReference type="InterPro" id="IPR043153">
    <property type="entry name" value="DENN_C"/>
</dbReference>
<evidence type="ECO:0000313" key="7">
    <source>
        <dbReference type="EMBL" id="KAH9641966.1"/>
    </source>
</evidence>
<dbReference type="PANTHER" id="PTHR46070">
    <property type="entry name" value="PINSTRIPE, ISOFORM A"/>
    <property type="match status" value="1"/>
</dbReference>
<dbReference type="InterPro" id="IPR047278">
    <property type="entry name" value="DEN5A/B"/>
</dbReference>
<reference evidence="7" key="1">
    <citation type="journal article" date="2021" name="G3 (Bethesda)">
        <title>Genome and transcriptome analysis of the beet armyworm Spodoptera exigua reveals targets for pest control. .</title>
        <authorList>
            <person name="Simon S."/>
            <person name="Breeschoten T."/>
            <person name="Jansen H.J."/>
            <person name="Dirks R.P."/>
            <person name="Schranz M.E."/>
            <person name="Ros V.I.D."/>
        </authorList>
    </citation>
    <scope>NUCLEOTIDE SEQUENCE</scope>
    <source>
        <strain evidence="7">TB_SE_WUR_2020</strain>
    </source>
</reference>
<evidence type="ECO:0000256" key="3">
    <source>
        <dbReference type="ARBA" id="ARBA00023136"/>
    </source>
</evidence>
<feature type="region of interest" description="Disordered" evidence="4">
    <location>
        <begin position="146"/>
        <end position="167"/>
    </location>
</feature>
<dbReference type="InterPro" id="IPR005113">
    <property type="entry name" value="uDENN_dom"/>
</dbReference>
<dbReference type="AlphaFoldDB" id="A0A922MRK8"/>
<organism evidence="7 8">
    <name type="scientific">Spodoptera exigua</name>
    <name type="common">Beet armyworm</name>
    <name type="synonym">Noctua fulgens</name>
    <dbReference type="NCBI Taxonomy" id="7107"/>
    <lineage>
        <taxon>Eukaryota</taxon>
        <taxon>Metazoa</taxon>
        <taxon>Ecdysozoa</taxon>
        <taxon>Arthropoda</taxon>
        <taxon>Hexapoda</taxon>
        <taxon>Insecta</taxon>
        <taxon>Pterygota</taxon>
        <taxon>Neoptera</taxon>
        <taxon>Endopterygota</taxon>
        <taxon>Lepidoptera</taxon>
        <taxon>Glossata</taxon>
        <taxon>Ditrysia</taxon>
        <taxon>Noctuoidea</taxon>
        <taxon>Noctuidae</taxon>
        <taxon>Amphipyrinae</taxon>
        <taxon>Spodoptera</taxon>
    </lineage>
</organism>
<feature type="domain" description="RUN" evidence="6">
    <location>
        <begin position="713"/>
        <end position="836"/>
    </location>
</feature>
<sequence>MSVSDLSVGCRFADYFAICGLDFDSGLEPDRLCGDNLHVSPLDRSYKGKILAHYPENITSNPFDEHAVCMLNKTGECVYLQLCLPAGLQFRTQKHSLEPKFHSFVVTRENASRYYGFSLIFYEEVRNRNICSAMHTLQAMYITELSSGQTPPGHRKASGKESSRSLPRSFKLTPHSGAALTYYDIAKDKLYVAKSIALICQYPYVRVAQLFLENLFRSLPRQPGPGLSPESYVYNLLYEVPVPLPGQALRLYVPPSEPHLDPIPVVIRMPNLPEELPLLDYPLRVMFSTLGVECVVQLFTCVLLEHQVLLRSSDYNKLMLVAECIVSLLLPFTWAHVYVPILPAPLYHFLDAPVPFVMGLHADSGAMNMGPNGPRSIALGSEAALCLVDIDKPDIQLPEELPIFPHRTPFIEELNHVLDKHQIQRPETEPTKLGVPINGTSYKHMGDSVNIDDVDADTVMPTTKKKILNDEEQYNEDIRFNVAIRETFLNRFDRESWLSSRESMVNFDKASFLSDQPQRHRPFLSRFLETQMFATLIDNKIMGNWGEYDANLQVFEHRIKTVRRRIGEGGLGTRGYCVWAGARGRRGAAAELEVGAPAERLPHRAAYYRAFPARLDAHALTRPPAPDTRTNSLKRIKNAKWQVKDCPPELLLGDISRRLSTEVTPAAIAQNNRAFVEKLLKECKSKTKRMLVEKMGTEESDLGLGCEVSITGVEESTMIASLCDLLERLWSHGLQHKMGKSALWMHLTNYQELEQCSNSTKPIDPNYLTPDLSSVGAEVEAVQSTSSGSRSRDSSRGGSRDSSRDRLSNSGTLERKSVQPPNPLRPLPESLTFDMR</sequence>
<dbReference type="InterPro" id="IPR037516">
    <property type="entry name" value="Tripartite_DENN"/>
</dbReference>
<dbReference type="PROSITE" id="PS50826">
    <property type="entry name" value="RUN"/>
    <property type="match status" value="1"/>
</dbReference>
<evidence type="ECO:0000256" key="1">
    <source>
        <dbReference type="ARBA" id="ARBA00004370"/>
    </source>
</evidence>
<dbReference type="SMART" id="SM00799">
    <property type="entry name" value="DENN"/>
    <property type="match status" value="1"/>
</dbReference>
<dbReference type="InterPro" id="IPR004012">
    <property type="entry name" value="Run_dom"/>
</dbReference>
<dbReference type="GO" id="GO:0031267">
    <property type="term" value="F:small GTPase binding"/>
    <property type="evidence" value="ECO:0007669"/>
    <property type="project" value="InterPro"/>
</dbReference>
<dbReference type="InterPro" id="IPR005112">
    <property type="entry name" value="dDENN_dom"/>
</dbReference>
<dbReference type="Pfam" id="PF03456">
    <property type="entry name" value="uDENN"/>
    <property type="match status" value="1"/>
</dbReference>
<feature type="region of interest" description="Disordered" evidence="4">
    <location>
        <begin position="761"/>
        <end position="836"/>
    </location>
</feature>
<dbReference type="SMART" id="SM00800">
    <property type="entry name" value="uDENN"/>
    <property type="match status" value="1"/>
</dbReference>
<keyword evidence="2" id="KW-0677">Repeat</keyword>
<dbReference type="GO" id="GO:0016020">
    <property type="term" value="C:membrane"/>
    <property type="evidence" value="ECO:0007669"/>
    <property type="project" value="UniProtKB-SubCell"/>
</dbReference>
<dbReference type="InterPro" id="IPR001194">
    <property type="entry name" value="cDENN_dom"/>
</dbReference>
<evidence type="ECO:0000313" key="8">
    <source>
        <dbReference type="Proteomes" id="UP000814243"/>
    </source>
</evidence>
<keyword evidence="3" id="KW-0472">Membrane</keyword>
<feature type="compositionally biased region" description="Basic and acidic residues" evidence="4">
    <location>
        <begin position="790"/>
        <end position="817"/>
    </location>
</feature>
<evidence type="ECO:0000259" key="5">
    <source>
        <dbReference type="PROSITE" id="PS50211"/>
    </source>
</evidence>
<evidence type="ECO:0000256" key="2">
    <source>
        <dbReference type="ARBA" id="ARBA00022737"/>
    </source>
</evidence>
<dbReference type="Gene3D" id="1.20.58.900">
    <property type="match status" value="1"/>
</dbReference>
<feature type="domain" description="UDENN" evidence="5">
    <location>
        <begin position="30"/>
        <end position="547"/>
    </location>
</feature>
<comment type="caution">
    <text evidence="7">The sequence shown here is derived from an EMBL/GenBank/DDBJ whole genome shotgun (WGS) entry which is preliminary data.</text>
</comment>
<dbReference type="SMART" id="SM00801">
    <property type="entry name" value="dDENN"/>
    <property type="match status" value="1"/>
</dbReference>
<protein>
    <recommendedName>
        <fullName evidence="9">DENN domain-containing protein 5B</fullName>
    </recommendedName>
</protein>
<dbReference type="Pfam" id="PF02141">
    <property type="entry name" value="DENN"/>
    <property type="match status" value="1"/>
</dbReference>